<dbReference type="Pfam" id="PF07734">
    <property type="entry name" value="FBA_1"/>
    <property type="match status" value="1"/>
</dbReference>
<dbReference type="EMBL" id="JACXVP010000009">
    <property type="protein sequence ID" value="KAG5586727.1"/>
    <property type="molecule type" value="Genomic_DNA"/>
</dbReference>
<dbReference type="InterPro" id="IPR050796">
    <property type="entry name" value="SCF_F-box_component"/>
</dbReference>
<dbReference type="PANTHER" id="PTHR31672:SF13">
    <property type="entry name" value="F-BOX PROTEIN CPR30-LIKE"/>
    <property type="match status" value="1"/>
</dbReference>
<dbReference type="InterPro" id="IPR006527">
    <property type="entry name" value="F-box-assoc_dom_typ1"/>
</dbReference>
<dbReference type="Proteomes" id="UP000824120">
    <property type="component" value="Chromosome 9"/>
</dbReference>
<dbReference type="InterPro" id="IPR017451">
    <property type="entry name" value="F-box-assoc_interact_dom"/>
</dbReference>
<evidence type="ECO:0000259" key="1">
    <source>
        <dbReference type="Pfam" id="PF07734"/>
    </source>
</evidence>
<name>A0A9J5XGF7_SOLCO</name>
<accession>A0A9J5XGF7</accession>
<evidence type="ECO:0000313" key="2">
    <source>
        <dbReference type="EMBL" id="KAG5586727.1"/>
    </source>
</evidence>
<feature type="domain" description="F-box associated beta-propeller type 1" evidence="1">
    <location>
        <begin position="21"/>
        <end position="170"/>
    </location>
</feature>
<feature type="non-terminal residue" evidence="2">
    <location>
        <position position="231"/>
    </location>
</feature>
<evidence type="ECO:0000313" key="3">
    <source>
        <dbReference type="Proteomes" id="UP000824120"/>
    </source>
</evidence>
<dbReference type="PANTHER" id="PTHR31672">
    <property type="entry name" value="BNACNNG10540D PROTEIN"/>
    <property type="match status" value="1"/>
</dbReference>
<organism evidence="2 3">
    <name type="scientific">Solanum commersonii</name>
    <name type="common">Commerson's wild potato</name>
    <name type="synonym">Commerson's nightshade</name>
    <dbReference type="NCBI Taxonomy" id="4109"/>
    <lineage>
        <taxon>Eukaryota</taxon>
        <taxon>Viridiplantae</taxon>
        <taxon>Streptophyta</taxon>
        <taxon>Embryophyta</taxon>
        <taxon>Tracheophyta</taxon>
        <taxon>Spermatophyta</taxon>
        <taxon>Magnoliopsida</taxon>
        <taxon>eudicotyledons</taxon>
        <taxon>Gunneridae</taxon>
        <taxon>Pentapetalae</taxon>
        <taxon>asterids</taxon>
        <taxon>lamiids</taxon>
        <taxon>Solanales</taxon>
        <taxon>Solanaceae</taxon>
        <taxon>Solanoideae</taxon>
        <taxon>Solaneae</taxon>
        <taxon>Solanum</taxon>
    </lineage>
</organism>
<protein>
    <recommendedName>
        <fullName evidence="1">F-box associated beta-propeller type 1 domain-containing protein</fullName>
    </recommendedName>
</protein>
<dbReference type="NCBIfam" id="TIGR01640">
    <property type="entry name" value="F_box_assoc_1"/>
    <property type="match status" value="1"/>
</dbReference>
<reference evidence="2 3" key="1">
    <citation type="submission" date="2020-09" db="EMBL/GenBank/DDBJ databases">
        <title>De no assembly of potato wild relative species, Solanum commersonii.</title>
        <authorList>
            <person name="Cho K."/>
        </authorList>
    </citation>
    <scope>NUCLEOTIDE SEQUENCE [LARGE SCALE GENOMIC DNA]</scope>
    <source>
        <strain evidence="2">LZ3.2</strain>
        <tissue evidence="2">Leaf</tissue>
    </source>
</reference>
<dbReference type="OrthoDB" id="591557at2759"/>
<keyword evidence="3" id="KW-1185">Reference proteome</keyword>
<comment type="caution">
    <text evidence="2">The sequence shown here is derived from an EMBL/GenBank/DDBJ whole genome shotgun (WGS) entry which is preliminary data.</text>
</comment>
<dbReference type="AlphaFoldDB" id="A0A9J5XGF7"/>
<sequence length="231" mass="26282">MRGAMQIRYAKKVVIGRMARLNSDSWRNIDDLGDRMCSKTPATFLIGKLYWTTSCGLGEHRGRGTWSIISMDMADEKWEKIEPPCFGKEDFGFKLGVLENNLSVLSMNALLTHVNIWVMEEYGVKESWTKMYTIKCLNDLDWHFLYPSCYMSNKGETLLVYGAPGVIQNQEDTPSVIKKICDDPIRYAEVTYLGACLSKEIYIESLVCPLSQNQQGLSNNEGCRCSDELQL</sequence>
<gene>
    <name evidence="2" type="ORF">H5410_047161</name>
</gene>
<proteinExistence type="predicted"/>